<evidence type="ECO:0000313" key="3">
    <source>
        <dbReference type="Proteomes" id="UP000319514"/>
    </source>
</evidence>
<dbReference type="OrthoDB" id="9777890at2"/>
<dbReference type="PANTHER" id="PTHR12788:SF10">
    <property type="entry name" value="PROTEIN-TYROSINE SULFOTRANSFERASE"/>
    <property type="match status" value="1"/>
</dbReference>
<organism evidence="2 3">
    <name type="scientific">Oryzihumus leptocrescens</name>
    <dbReference type="NCBI Taxonomy" id="297536"/>
    <lineage>
        <taxon>Bacteria</taxon>
        <taxon>Bacillati</taxon>
        <taxon>Actinomycetota</taxon>
        <taxon>Actinomycetes</taxon>
        <taxon>Micrococcales</taxon>
        <taxon>Intrasporangiaceae</taxon>
        <taxon>Oryzihumus</taxon>
    </lineage>
</organism>
<sequence>MIEGERLVFIGGLHRSGTTPLADALAQHPDISGLSGTGAPHDEGQHLQPVYPRAKVYAGSGHFAHAPEAHLTESSPLVTPDNAARILAAWEPYWDLHRRLLVEKSPPNLIMGRFLQALYPGSALVMVVRHPVVVALCNKKWRRLVSRNIRRYSTLDGLVAHWVQAHRLLLEDTPHLQRLHLVRYEDLVERPEEELARIQAHLGLSTPFPTGTIRPSHSERYEQQWDAMRTGLTPGAFQRRLITRRHAADIAAFGYDVDDLGVRGDWPQTPASSPAVGS</sequence>
<gene>
    <name evidence="2" type="ORF">FB474_0409</name>
</gene>
<dbReference type="AlphaFoldDB" id="A0A542ZFE1"/>
<dbReference type="InterPro" id="IPR027417">
    <property type="entry name" value="P-loop_NTPase"/>
</dbReference>
<dbReference type="SUPFAM" id="SSF52540">
    <property type="entry name" value="P-loop containing nucleoside triphosphate hydrolases"/>
    <property type="match status" value="1"/>
</dbReference>
<evidence type="ECO:0000313" key="2">
    <source>
        <dbReference type="EMBL" id="TQL59063.1"/>
    </source>
</evidence>
<dbReference type="Pfam" id="PF13469">
    <property type="entry name" value="Sulfotransfer_3"/>
    <property type="match status" value="1"/>
</dbReference>
<dbReference type="EMBL" id="VFOQ01000001">
    <property type="protein sequence ID" value="TQL59063.1"/>
    <property type="molecule type" value="Genomic_DNA"/>
</dbReference>
<comment type="caution">
    <text evidence="2">The sequence shown here is derived from an EMBL/GenBank/DDBJ whole genome shotgun (WGS) entry which is preliminary data.</text>
</comment>
<reference evidence="2 3" key="1">
    <citation type="submission" date="2019-06" db="EMBL/GenBank/DDBJ databases">
        <title>Sequencing the genomes of 1000 actinobacteria strains.</title>
        <authorList>
            <person name="Klenk H.-P."/>
        </authorList>
    </citation>
    <scope>NUCLEOTIDE SEQUENCE [LARGE SCALE GENOMIC DNA]</scope>
    <source>
        <strain evidence="2 3">DSM 18082</strain>
    </source>
</reference>
<accession>A0A542ZFE1</accession>
<dbReference type="PANTHER" id="PTHR12788">
    <property type="entry name" value="PROTEIN-TYROSINE SULFOTRANSFERASE 2"/>
    <property type="match status" value="1"/>
</dbReference>
<dbReference type="InterPro" id="IPR026634">
    <property type="entry name" value="TPST-like"/>
</dbReference>
<proteinExistence type="predicted"/>
<evidence type="ECO:0000256" key="1">
    <source>
        <dbReference type="ARBA" id="ARBA00022679"/>
    </source>
</evidence>
<name>A0A542ZFE1_9MICO</name>
<protein>
    <submittedName>
        <fullName evidence="2">Sulfotransferase family protein</fullName>
    </submittedName>
</protein>
<dbReference type="Gene3D" id="3.40.50.300">
    <property type="entry name" value="P-loop containing nucleotide triphosphate hydrolases"/>
    <property type="match status" value="1"/>
</dbReference>
<keyword evidence="1 2" id="KW-0808">Transferase</keyword>
<dbReference type="GO" id="GO:0008476">
    <property type="term" value="F:protein-tyrosine sulfotransferase activity"/>
    <property type="evidence" value="ECO:0007669"/>
    <property type="project" value="InterPro"/>
</dbReference>
<dbReference type="Proteomes" id="UP000319514">
    <property type="component" value="Unassembled WGS sequence"/>
</dbReference>
<dbReference type="RefSeq" id="WP_141787131.1">
    <property type="nucleotide sequence ID" value="NZ_BAAAKX010000009.1"/>
</dbReference>
<keyword evidence="3" id="KW-1185">Reference proteome</keyword>